<keyword evidence="2" id="KW-0238">DNA-binding</keyword>
<keyword evidence="1" id="KW-0805">Transcription regulation</keyword>
<organism evidence="6 7">
    <name type="scientific">Microcella pacifica</name>
    <dbReference type="NCBI Taxonomy" id="2591847"/>
    <lineage>
        <taxon>Bacteria</taxon>
        <taxon>Bacillati</taxon>
        <taxon>Actinomycetota</taxon>
        <taxon>Actinomycetes</taxon>
        <taxon>Micrococcales</taxon>
        <taxon>Microbacteriaceae</taxon>
        <taxon>Microcella</taxon>
    </lineage>
</organism>
<dbReference type="InterPro" id="IPR051011">
    <property type="entry name" value="Metal_resp_trans_reg"/>
</dbReference>
<evidence type="ECO:0000313" key="7">
    <source>
        <dbReference type="Proteomes" id="UP000818266"/>
    </source>
</evidence>
<evidence type="ECO:0000256" key="1">
    <source>
        <dbReference type="ARBA" id="ARBA00023015"/>
    </source>
</evidence>
<dbReference type="PRINTS" id="PR00778">
    <property type="entry name" value="HTHARSR"/>
</dbReference>
<dbReference type="Proteomes" id="UP000818266">
    <property type="component" value="Unassembled WGS sequence"/>
</dbReference>
<dbReference type="GO" id="GO:0003677">
    <property type="term" value="F:DNA binding"/>
    <property type="evidence" value="ECO:0007669"/>
    <property type="project" value="UniProtKB-KW"/>
</dbReference>
<dbReference type="InterPro" id="IPR001845">
    <property type="entry name" value="HTH_ArsR_DNA-bd_dom"/>
</dbReference>
<dbReference type="OrthoDB" id="9810923at2"/>
<feature type="region of interest" description="Disordered" evidence="4">
    <location>
        <begin position="1"/>
        <end position="30"/>
    </location>
</feature>
<dbReference type="AlphaFoldDB" id="A0A9E5JQS4"/>
<dbReference type="EMBL" id="VIKT02000012">
    <property type="protein sequence ID" value="NHF63251.1"/>
    <property type="molecule type" value="Genomic_DNA"/>
</dbReference>
<feature type="compositionally biased region" description="Basic and acidic residues" evidence="4">
    <location>
        <begin position="17"/>
        <end position="26"/>
    </location>
</feature>
<evidence type="ECO:0000256" key="3">
    <source>
        <dbReference type="ARBA" id="ARBA00023163"/>
    </source>
</evidence>
<dbReference type="InterPro" id="IPR036390">
    <property type="entry name" value="WH_DNA-bd_sf"/>
</dbReference>
<evidence type="ECO:0000256" key="4">
    <source>
        <dbReference type="SAM" id="MobiDB-lite"/>
    </source>
</evidence>
<dbReference type="InterPro" id="IPR011991">
    <property type="entry name" value="ArsR-like_HTH"/>
</dbReference>
<dbReference type="SMART" id="SM00418">
    <property type="entry name" value="HTH_ARSR"/>
    <property type="match status" value="1"/>
</dbReference>
<protein>
    <submittedName>
        <fullName evidence="6">Winged helix-turn-helix transcriptional regulator</fullName>
    </submittedName>
</protein>
<keyword evidence="3" id="KW-0804">Transcription</keyword>
<sequence length="152" mass="16735">MEDIGSRRHREVPPGSDHSDHAEQVRAKMPHTPHVSDLADIFRLLGDPGRVRILIALLPGPMAVHDIARVVDASESSVSHALRLLRAHRVVGVKREGRHAYYALADSHVRVLLELGLEHVGHLVLLHPGNEHDDQLGARSDGARRTIESGDL</sequence>
<proteinExistence type="predicted"/>
<evidence type="ECO:0000313" key="6">
    <source>
        <dbReference type="EMBL" id="NHF63251.1"/>
    </source>
</evidence>
<dbReference type="PANTHER" id="PTHR43132">
    <property type="entry name" value="ARSENICAL RESISTANCE OPERON REPRESSOR ARSR-RELATED"/>
    <property type="match status" value="1"/>
</dbReference>
<dbReference type="Gene3D" id="1.10.10.10">
    <property type="entry name" value="Winged helix-like DNA-binding domain superfamily/Winged helix DNA-binding domain"/>
    <property type="match status" value="1"/>
</dbReference>
<gene>
    <name evidence="6" type="ORF">FK219_008365</name>
</gene>
<evidence type="ECO:0000259" key="5">
    <source>
        <dbReference type="PROSITE" id="PS50987"/>
    </source>
</evidence>
<dbReference type="InterPro" id="IPR036388">
    <property type="entry name" value="WH-like_DNA-bd_sf"/>
</dbReference>
<dbReference type="SUPFAM" id="SSF46785">
    <property type="entry name" value="Winged helix' DNA-binding domain"/>
    <property type="match status" value="1"/>
</dbReference>
<dbReference type="PROSITE" id="PS50987">
    <property type="entry name" value="HTH_ARSR_2"/>
    <property type="match status" value="1"/>
</dbReference>
<dbReference type="NCBIfam" id="NF033788">
    <property type="entry name" value="HTH_metalloreg"/>
    <property type="match status" value="1"/>
</dbReference>
<keyword evidence="7" id="KW-1185">Reference proteome</keyword>
<dbReference type="PANTHER" id="PTHR43132:SF6">
    <property type="entry name" value="HTH-TYPE TRANSCRIPTIONAL REPRESSOR CZRA"/>
    <property type="match status" value="1"/>
</dbReference>
<accession>A0A9E5JQS4</accession>
<feature type="domain" description="HTH arsR-type" evidence="5">
    <location>
        <begin position="30"/>
        <end position="124"/>
    </location>
</feature>
<dbReference type="Pfam" id="PF01022">
    <property type="entry name" value="HTH_5"/>
    <property type="match status" value="1"/>
</dbReference>
<dbReference type="CDD" id="cd00090">
    <property type="entry name" value="HTH_ARSR"/>
    <property type="match status" value="1"/>
</dbReference>
<dbReference type="GO" id="GO:0003700">
    <property type="term" value="F:DNA-binding transcription factor activity"/>
    <property type="evidence" value="ECO:0007669"/>
    <property type="project" value="InterPro"/>
</dbReference>
<name>A0A9E5JQS4_9MICO</name>
<reference evidence="6 7" key="1">
    <citation type="submission" date="2020-03" db="EMBL/GenBank/DDBJ databases">
        <title>Chryseoglobus sp. isolated from a deep-sea seamount.</title>
        <authorList>
            <person name="Zhang D.-C."/>
        </authorList>
    </citation>
    <scope>NUCLEOTIDE SEQUENCE [LARGE SCALE GENOMIC DNA]</scope>
    <source>
        <strain evidence="6 7">KN1116</strain>
    </source>
</reference>
<evidence type="ECO:0000256" key="2">
    <source>
        <dbReference type="ARBA" id="ARBA00023125"/>
    </source>
</evidence>
<dbReference type="RefSeq" id="WP_152583649.1">
    <property type="nucleotide sequence ID" value="NZ_JAVJPO010000020.1"/>
</dbReference>
<comment type="caution">
    <text evidence="6">The sequence shown here is derived from an EMBL/GenBank/DDBJ whole genome shotgun (WGS) entry which is preliminary data.</text>
</comment>